<reference evidence="1 2" key="1">
    <citation type="submission" date="2019-07" db="EMBL/GenBank/DDBJ databases">
        <title>Whole genome shotgun sequence of Reyranella soli NBRC 108950.</title>
        <authorList>
            <person name="Hosoyama A."/>
            <person name="Uohara A."/>
            <person name="Ohji S."/>
            <person name="Ichikawa N."/>
        </authorList>
    </citation>
    <scope>NUCLEOTIDE SEQUENCE [LARGE SCALE GENOMIC DNA]</scope>
    <source>
        <strain evidence="1 2">NBRC 108950</strain>
    </source>
</reference>
<proteinExistence type="predicted"/>
<evidence type="ECO:0000313" key="1">
    <source>
        <dbReference type="EMBL" id="GEP54937.1"/>
    </source>
</evidence>
<dbReference type="AlphaFoldDB" id="A0A512N7H2"/>
<organism evidence="1 2">
    <name type="scientific">Reyranella soli</name>
    <dbReference type="NCBI Taxonomy" id="1230389"/>
    <lineage>
        <taxon>Bacteria</taxon>
        <taxon>Pseudomonadati</taxon>
        <taxon>Pseudomonadota</taxon>
        <taxon>Alphaproteobacteria</taxon>
        <taxon>Hyphomicrobiales</taxon>
        <taxon>Reyranellaceae</taxon>
        <taxon>Reyranella</taxon>
    </lineage>
</organism>
<protein>
    <submittedName>
        <fullName evidence="1">Uncharacterized protein</fullName>
    </submittedName>
</protein>
<accession>A0A512N7H2</accession>
<dbReference type="EMBL" id="BKAJ01000033">
    <property type="protein sequence ID" value="GEP54937.1"/>
    <property type="molecule type" value="Genomic_DNA"/>
</dbReference>
<comment type="caution">
    <text evidence="1">The sequence shown here is derived from an EMBL/GenBank/DDBJ whole genome shotgun (WGS) entry which is preliminary data.</text>
</comment>
<sequence>MLACLCATPSFAGAPGKFEGWELEHGVDPPGYAVIDPQSTDLNIDGVVLACEEADDHRILQLQLYLSTEGPLLPQGVPPLRLKNHPRAEISIDGQVFPVGLLFADD</sequence>
<gene>
    <name evidence="1" type="ORF">RSO01_21030</name>
</gene>
<evidence type="ECO:0000313" key="2">
    <source>
        <dbReference type="Proteomes" id="UP000321058"/>
    </source>
</evidence>
<name>A0A512N7H2_9HYPH</name>
<keyword evidence="2" id="KW-1185">Reference proteome</keyword>
<dbReference type="Proteomes" id="UP000321058">
    <property type="component" value="Unassembled WGS sequence"/>
</dbReference>